<dbReference type="Pfam" id="PF01094">
    <property type="entry name" value="ANF_receptor"/>
    <property type="match status" value="1"/>
</dbReference>
<dbReference type="Proteomes" id="UP000583929">
    <property type="component" value="Unassembled WGS sequence"/>
</dbReference>
<dbReference type="Pfam" id="PF10613">
    <property type="entry name" value="Lig_chan-Glu_bd"/>
    <property type="match status" value="1"/>
</dbReference>
<dbReference type="InterPro" id="IPR019594">
    <property type="entry name" value="Glu/Gly-bd"/>
</dbReference>
<evidence type="ECO:0000256" key="5">
    <source>
        <dbReference type="ARBA" id="ARBA00022729"/>
    </source>
</evidence>
<protein>
    <recommendedName>
        <fullName evidence="13">Glutamate receptor</fullName>
    </recommendedName>
</protein>
<keyword evidence="14" id="KW-1015">Disulfide bond</keyword>
<feature type="signal peptide" evidence="17">
    <location>
        <begin position="1"/>
        <end position="35"/>
    </location>
</feature>
<evidence type="ECO:0000313" key="20">
    <source>
        <dbReference type="EMBL" id="KAF4398235.1"/>
    </source>
</evidence>
<keyword evidence="12 13" id="KW-0407">Ion channel</keyword>
<dbReference type="Gene3D" id="1.10.287.70">
    <property type="match status" value="1"/>
</dbReference>
<evidence type="ECO:0000256" key="14">
    <source>
        <dbReference type="PIRSR" id="PIRSR037090-50"/>
    </source>
</evidence>
<keyword evidence="4 16" id="KW-0812">Transmembrane</keyword>
<keyword evidence="5 17" id="KW-0732">Signal</keyword>
<comment type="subcellular location">
    <subcellularLocation>
        <location evidence="1">Membrane</location>
        <topology evidence="1">Multi-pass membrane protein</topology>
    </subcellularLocation>
</comment>
<dbReference type="InterPro" id="IPR001828">
    <property type="entry name" value="ANF_lig-bd_rcpt"/>
</dbReference>
<keyword evidence="22" id="KW-1185">Reference proteome</keyword>
<evidence type="ECO:0000256" key="8">
    <source>
        <dbReference type="ARBA" id="ARBA00023136"/>
    </source>
</evidence>
<dbReference type="SUPFAM" id="SSF53850">
    <property type="entry name" value="Periplasmic binding protein-like II"/>
    <property type="match status" value="1"/>
</dbReference>
<dbReference type="CDD" id="cd19990">
    <property type="entry name" value="PBP1_GABAb_receptor_plant"/>
    <property type="match status" value="1"/>
</dbReference>
<dbReference type="FunFam" id="1.10.287.70:FF:000172">
    <property type="entry name" value="Glutamate receptor"/>
    <property type="match status" value="1"/>
</dbReference>
<dbReference type="CDD" id="cd13686">
    <property type="entry name" value="GluR_Plant"/>
    <property type="match status" value="1"/>
</dbReference>
<dbReference type="PIRSF" id="PIRSF037090">
    <property type="entry name" value="Iontro_Glu-like_rcpt_pln"/>
    <property type="match status" value="1"/>
</dbReference>
<dbReference type="FunFam" id="3.40.50.2300:FF:000188">
    <property type="entry name" value="Glutamate receptor"/>
    <property type="match status" value="1"/>
</dbReference>
<evidence type="ECO:0000256" key="13">
    <source>
        <dbReference type="PIRNR" id="PIRNR037090"/>
    </source>
</evidence>
<dbReference type="SUPFAM" id="SSF53822">
    <property type="entry name" value="Periplasmic binding protein-like I"/>
    <property type="match status" value="1"/>
</dbReference>
<evidence type="ECO:0000313" key="22">
    <source>
        <dbReference type="Proteomes" id="UP000583929"/>
    </source>
</evidence>
<keyword evidence="3 13" id="KW-0813">Transport</keyword>
<feature type="disulfide bond" evidence="14">
    <location>
        <begin position="791"/>
        <end position="846"/>
    </location>
</feature>
<evidence type="ECO:0000313" key="19">
    <source>
        <dbReference type="EMBL" id="KAF4393079.1"/>
    </source>
</evidence>
<evidence type="ECO:0000256" key="1">
    <source>
        <dbReference type="ARBA" id="ARBA00004141"/>
    </source>
</evidence>
<evidence type="ECO:0000256" key="6">
    <source>
        <dbReference type="ARBA" id="ARBA00022989"/>
    </source>
</evidence>
<evidence type="ECO:0000256" key="15">
    <source>
        <dbReference type="SAM" id="MobiDB-lite"/>
    </source>
</evidence>
<organism evidence="19 21">
    <name type="scientific">Cannabis sativa</name>
    <name type="common">Hemp</name>
    <name type="synonym">Marijuana</name>
    <dbReference type="NCBI Taxonomy" id="3483"/>
    <lineage>
        <taxon>Eukaryota</taxon>
        <taxon>Viridiplantae</taxon>
        <taxon>Streptophyta</taxon>
        <taxon>Embryophyta</taxon>
        <taxon>Tracheophyta</taxon>
        <taxon>Spermatophyta</taxon>
        <taxon>Magnoliopsida</taxon>
        <taxon>eudicotyledons</taxon>
        <taxon>Gunneridae</taxon>
        <taxon>Pentapetalae</taxon>
        <taxon>rosids</taxon>
        <taxon>fabids</taxon>
        <taxon>Rosales</taxon>
        <taxon>Cannabaceae</taxon>
        <taxon>Cannabis</taxon>
    </lineage>
</organism>
<feature type="transmembrane region" description="Helical" evidence="16">
    <location>
        <begin position="623"/>
        <end position="645"/>
    </location>
</feature>
<comment type="similarity">
    <text evidence="2 13">Belongs to the glutamate-gated ion channel (TC 1.A.10.1) family.</text>
</comment>
<keyword evidence="7 13" id="KW-0406">Ion transport</keyword>
<sequence length="977" mass="111139">MTYSFVSLTKVPTLRSMFHVLLVFLLITTYYGAQAEGTNEENITNVGVIIDLNSRIGKEQKAAMEIAALNFNHNSKNKNHKLLLYFQDSIKEPLKAASSGKFFKKLFFTFKHYLFKSWLIAFSNFVSAKNMIEEKKLEVIVGMERWEEAVIIGEVGNQTQVSVISLVAPSITPSLMQLPWPYLISMANDASAEIKCIADIVCSCHWGKVVVIYEDNEYGSDLGSLALLSEALQNVGSEIEYRLVLPPYSTLSNPKEVVLHELLKLLSVQSRTFIILRSSLPMVTHLFREAKKIGLLEKESAWLMTESVTSLLDYADKSVISSMKGTLGIKTYYSKDTSSYKAFQKQFQRTFHQENPNESNNLNPGIYALRAYDSIRAITQALERVATDTSPKLLKENILSSSFEGLSGTVSFDENKLLSDRTLRIVNVVDNEGQEISQPNGIYQELDCWRPNYWFSNCFFTEKDKMENRTTDVRQGSQGIYGSVVWPGNLTERIPKGWSIPTIKKRLKIGVPGDTQFKKFVTINQSKKNINEGYDGFCIRIFRMALQHLNYDLQYKFIAFTGSYDELIEAVYNKTFDAVVGDMTILYERTQKVEFTQPFVESGLSMIIPIKSKQSTWMFMKPFTWEMWVMTIVILVYTMLIVWFLEHPTNPEFTGSVKDQIGIAFWFTFSSLFFAQRERLHSNITRVAVMTWFFVVFILTASYTASLSSILTVKNLEQDINIEWLKKTNQKVGCYGDSFVRNYLENVLQFTPDNIKNVPEEDDYSEWFDKKRIAAAFLELPYQKVFINKNCKKYTTSSITYRFGGLGFVFQKGSPLTKDFSNAILKLSEDGKITALEKECLTPDECSSTSIETERLSLKSFWGIYLTSGVTSTICLLISLVRLQRNFRLHQQANGGCQSIKTNAFGLAKYFYNGQHIYSPGRVSPTTTTTTTTNVSNHDMPNLMVDNSSSWDFVNTSNEGLDHPDTSSPATVEITTV</sequence>
<evidence type="ECO:0000256" key="11">
    <source>
        <dbReference type="ARBA" id="ARBA00023286"/>
    </source>
</evidence>
<feature type="compositionally biased region" description="Polar residues" evidence="15">
    <location>
        <begin position="966"/>
        <end position="977"/>
    </location>
</feature>
<proteinExistence type="inferred from homology"/>
<dbReference type="Pfam" id="PF00060">
    <property type="entry name" value="Lig_chan"/>
    <property type="match status" value="1"/>
</dbReference>
<evidence type="ECO:0000256" key="16">
    <source>
        <dbReference type="SAM" id="Phobius"/>
    </source>
</evidence>
<dbReference type="InterPro" id="IPR017103">
    <property type="entry name" value="Iontropic_Glu_rcpt_pln"/>
</dbReference>
<accession>A0A7J6HEY0</accession>
<evidence type="ECO:0000313" key="21">
    <source>
        <dbReference type="Proteomes" id="UP000525078"/>
    </source>
</evidence>
<feature type="transmembrane region" description="Helical" evidence="16">
    <location>
        <begin position="862"/>
        <end position="881"/>
    </location>
</feature>
<dbReference type="AlphaFoldDB" id="A0A7J6HEY0"/>
<dbReference type="InterPro" id="IPR015683">
    <property type="entry name" value="Ionotropic_Glu_rcpt"/>
</dbReference>
<keyword evidence="8 13" id="KW-0472">Membrane</keyword>
<dbReference type="EMBL" id="JAATIP010000015">
    <property type="protein sequence ID" value="KAF4393079.1"/>
    <property type="molecule type" value="Genomic_DNA"/>
</dbReference>
<feature type="chain" id="PRO_5033593809" description="Glutamate receptor" evidence="17">
    <location>
        <begin position="36"/>
        <end position="977"/>
    </location>
</feature>
<dbReference type="InterPro" id="IPR028082">
    <property type="entry name" value="Peripla_BP_I"/>
</dbReference>
<name>A0A7J6HEY0_CANSA</name>
<dbReference type="InterPro" id="IPR001320">
    <property type="entry name" value="Iontro_rcpt_C"/>
</dbReference>
<dbReference type="EMBL" id="JAATIQ010000028">
    <property type="protein sequence ID" value="KAF4398235.1"/>
    <property type="molecule type" value="Genomic_DNA"/>
</dbReference>
<dbReference type="InterPro" id="IPR044440">
    <property type="entry name" value="GABAb_receptor_plant_PBP1"/>
</dbReference>
<evidence type="ECO:0000256" key="10">
    <source>
        <dbReference type="ARBA" id="ARBA00023180"/>
    </source>
</evidence>
<comment type="caution">
    <text evidence="19">The sequence shown here is derived from an EMBL/GenBank/DDBJ whole genome shotgun (WGS) entry which is preliminary data.</text>
</comment>
<keyword evidence="6 16" id="KW-1133">Transmembrane helix</keyword>
<evidence type="ECO:0000256" key="3">
    <source>
        <dbReference type="ARBA" id="ARBA00022448"/>
    </source>
</evidence>
<evidence type="ECO:0000256" key="7">
    <source>
        <dbReference type="ARBA" id="ARBA00023065"/>
    </source>
</evidence>
<feature type="transmembrane region" description="Helical" evidence="16">
    <location>
        <begin position="687"/>
        <end position="705"/>
    </location>
</feature>
<evidence type="ECO:0000256" key="9">
    <source>
        <dbReference type="ARBA" id="ARBA00023170"/>
    </source>
</evidence>
<dbReference type="FunFam" id="3.40.190.10:FF:000054">
    <property type="entry name" value="Glutamate receptor"/>
    <property type="match status" value="1"/>
</dbReference>
<dbReference type="Proteomes" id="UP000525078">
    <property type="component" value="Unassembled WGS sequence"/>
</dbReference>
<keyword evidence="10" id="KW-0325">Glycoprotein</keyword>
<gene>
    <name evidence="19" type="ORF">F8388_012588</name>
    <name evidence="20" type="ORF">G4B88_009851</name>
</gene>
<keyword evidence="9 13" id="KW-0675">Receptor</keyword>
<dbReference type="GO" id="GO:0016020">
    <property type="term" value="C:membrane"/>
    <property type="evidence" value="ECO:0007669"/>
    <property type="project" value="UniProtKB-SubCell"/>
</dbReference>
<evidence type="ECO:0000256" key="4">
    <source>
        <dbReference type="ARBA" id="ARBA00022692"/>
    </source>
</evidence>
<dbReference type="PANTHER" id="PTHR18966">
    <property type="entry name" value="IONOTROPIC GLUTAMATE RECEPTOR"/>
    <property type="match status" value="1"/>
</dbReference>
<dbReference type="Gene3D" id="3.40.190.10">
    <property type="entry name" value="Periplasmic binding protein-like II"/>
    <property type="match status" value="2"/>
</dbReference>
<evidence type="ECO:0000256" key="17">
    <source>
        <dbReference type="SAM" id="SignalP"/>
    </source>
</evidence>
<dbReference type="Gene3D" id="3.40.50.2300">
    <property type="match status" value="1"/>
</dbReference>
<reference evidence="21 22" key="1">
    <citation type="journal article" date="2020" name="bioRxiv">
        <title>Sequence and annotation of 42 cannabis genomes reveals extensive copy number variation in cannabinoid synthesis and pathogen resistance genes.</title>
        <authorList>
            <person name="Mckernan K.J."/>
            <person name="Helbert Y."/>
            <person name="Kane L.T."/>
            <person name="Ebling H."/>
            <person name="Zhang L."/>
            <person name="Liu B."/>
            <person name="Eaton Z."/>
            <person name="Mclaughlin S."/>
            <person name="Kingan S."/>
            <person name="Baybayan P."/>
            <person name="Concepcion G."/>
            <person name="Jordan M."/>
            <person name="Riva A."/>
            <person name="Barbazuk W."/>
            <person name="Harkins T."/>
        </authorList>
    </citation>
    <scope>NUCLEOTIDE SEQUENCE [LARGE SCALE GENOMIC DNA]</scope>
    <source>
        <strain evidence="21 22">cv. Jamaican Lion 4</strain>
        <strain evidence="20">Father</strain>
        <strain evidence="19">Mother</strain>
        <tissue evidence="19">Leaf</tissue>
    </source>
</reference>
<comment type="function">
    <text evidence="13">Glutamate-gated receptor that probably acts as non-selective cation channel.</text>
</comment>
<evidence type="ECO:0000256" key="12">
    <source>
        <dbReference type="ARBA" id="ARBA00023303"/>
    </source>
</evidence>
<dbReference type="GO" id="GO:0015276">
    <property type="term" value="F:ligand-gated monoatomic ion channel activity"/>
    <property type="evidence" value="ECO:0007669"/>
    <property type="project" value="InterPro"/>
</dbReference>
<keyword evidence="11 13" id="KW-1071">Ligand-gated ion channel</keyword>
<evidence type="ECO:0000256" key="2">
    <source>
        <dbReference type="ARBA" id="ARBA00008685"/>
    </source>
</evidence>
<dbReference type="SMART" id="SM00079">
    <property type="entry name" value="PBPe"/>
    <property type="match status" value="1"/>
</dbReference>
<evidence type="ECO:0000259" key="18">
    <source>
        <dbReference type="SMART" id="SM00079"/>
    </source>
</evidence>
<feature type="domain" description="Ionotropic glutamate receptor C-terminal" evidence="18">
    <location>
        <begin position="508"/>
        <end position="843"/>
    </location>
</feature>
<feature type="region of interest" description="Disordered" evidence="15">
    <location>
        <begin position="957"/>
        <end position="977"/>
    </location>
</feature>